<evidence type="ECO:0000313" key="2">
    <source>
        <dbReference type="EMBL" id="OUZ18365.1"/>
    </source>
</evidence>
<gene>
    <name evidence="2" type="ORF">A5869_000005</name>
</gene>
<name>A0A200I269_9ENTE</name>
<evidence type="ECO:0000313" key="3">
    <source>
        <dbReference type="Proteomes" id="UP000196503"/>
    </source>
</evidence>
<dbReference type="RefSeq" id="WP_256968546.1">
    <property type="nucleotide sequence ID" value="NZ_NIBL01000001.1"/>
</dbReference>
<dbReference type="Pfam" id="PF06782">
    <property type="entry name" value="UPF0236"/>
    <property type="match status" value="1"/>
</dbReference>
<evidence type="ECO:0008006" key="4">
    <source>
        <dbReference type="Google" id="ProtNLM"/>
    </source>
</evidence>
<organism evidence="2 3">
    <name type="scientific">Enterococcus cecorum</name>
    <dbReference type="NCBI Taxonomy" id="44008"/>
    <lineage>
        <taxon>Bacteria</taxon>
        <taxon>Bacillati</taxon>
        <taxon>Bacillota</taxon>
        <taxon>Bacilli</taxon>
        <taxon>Lactobacillales</taxon>
        <taxon>Enterococcaceae</taxon>
        <taxon>Enterococcus</taxon>
    </lineage>
</organism>
<comment type="caution">
    <text evidence="2">The sequence shown here is derived from an EMBL/GenBank/DDBJ whole genome shotgun (WGS) entry which is preliminary data.</text>
</comment>
<evidence type="ECO:0000256" key="1">
    <source>
        <dbReference type="ARBA" id="ARBA00006539"/>
    </source>
</evidence>
<dbReference type="Proteomes" id="UP000196503">
    <property type="component" value="Unassembled WGS sequence"/>
</dbReference>
<dbReference type="InterPro" id="IPR009620">
    <property type="entry name" value="UPF0236"/>
</dbReference>
<proteinExistence type="inferred from homology"/>
<dbReference type="AlphaFoldDB" id="A0A200I269"/>
<dbReference type="EMBL" id="NIBL01000001">
    <property type="protein sequence ID" value="OUZ18365.1"/>
    <property type="molecule type" value="Genomic_DNA"/>
</dbReference>
<accession>A0A200I269</accession>
<reference evidence="2 3" key="1">
    <citation type="submission" date="2017-05" db="EMBL/GenBank/DDBJ databases">
        <title>The Genome Sequence of Enterococcus faecium 2D5_DIV0622.</title>
        <authorList>
            <consortium name="The Broad Institute Genomics Platform"/>
            <consortium name="The Broad Institute Genomic Center for Infectious Diseases"/>
            <person name="Earl A."/>
            <person name="Manson A."/>
            <person name="Schwartman J."/>
            <person name="Gilmore M."/>
            <person name="Abouelleil A."/>
            <person name="Cao P."/>
            <person name="Chapman S."/>
            <person name="Cusick C."/>
            <person name="Shea T."/>
            <person name="Young S."/>
            <person name="Neafsey D."/>
            <person name="Nusbaum C."/>
            <person name="Birren B."/>
        </authorList>
    </citation>
    <scope>NUCLEOTIDE SEQUENCE [LARGE SCALE GENOMIC DNA]</scope>
    <source>
        <strain evidence="2 3">2D5_DIV0622</strain>
    </source>
</reference>
<comment type="similarity">
    <text evidence="1">Belongs to the UPF0236 family.</text>
</comment>
<sequence length="322" mass="37874">MEETLINTKQLIENDFLMKIKQIENQKASELLTSGWKYVKTATRTVIFTFGEMTFSRRCYKKDNEYCYPVDQALGLIPYARYSMEICCLIAKLATKMTYRAVAKTIEETKGIHITKDTVLKVRKMVDELYVAKNEFEILKDEEIVKRRKVDKLYIEGDGIMVKTPLKDEKNRTLLSHFVVHEGVEKKNNRNVLINKHEIICQKNKIARKLVLDYLYNTYEFDETSLIITNSDMGTGYTTYTFKELVKSFGCKHEHFYDEYHVNDAIRRLFKDVPELRNKAIEAIQNHSLKNLKVVFDTFESMISDENTLARFYDISKRIIPE</sequence>
<protein>
    <recommendedName>
        <fullName evidence="4">ISLre2 family transposase</fullName>
    </recommendedName>
</protein>